<comment type="subcellular location">
    <subcellularLocation>
        <location evidence="1">Membrane</location>
    </subcellularLocation>
</comment>
<keyword evidence="2" id="KW-0433">Leucine-rich repeat</keyword>
<sequence>MDLYLNVNNLSGTIPPDIGNMISLRGYNQLEGNIPKELGSLKQLSAMSLQHNKLTGQIPLTLGSLENLRMLYLSSNNFNGIIPATLADIANLEVLDIQNNSLSGTVPSDTAATGRGLGTRQTVLKANLVLTWPKISTEVHLHLLILRITIMVGTQWPMVKMQVDYPLNI</sequence>
<dbReference type="InterPro" id="IPR032675">
    <property type="entry name" value="LRR_dom_sf"/>
</dbReference>
<gene>
    <name evidence="7" type="ORF">V8G54_013721</name>
</gene>
<accession>A0AAQ3NG83</accession>
<dbReference type="InterPro" id="IPR052592">
    <property type="entry name" value="LRR-RLK"/>
</dbReference>
<dbReference type="Gene3D" id="3.80.10.10">
    <property type="entry name" value="Ribonuclease Inhibitor"/>
    <property type="match status" value="1"/>
</dbReference>
<evidence type="ECO:0000256" key="5">
    <source>
        <dbReference type="ARBA" id="ARBA00023136"/>
    </source>
</evidence>
<evidence type="ECO:0000256" key="6">
    <source>
        <dbReference type="ARBA" id="ARBA00023180"/>
    </source>
</evidence>
<reference evidence="7 8" key="1">
    <citation type="journal article" date="2023" name="Life. Sci Alliance">
        <title>Evolutionary insights into 3D genome organization and epigenetic landscape of Vigna mungo.</title>
        <authorList>
            <person name="Junaid A."/>
            <person name="Singh B."/>
            <person name="Bhatia S."/>
        </authorList>
    </citation>
    <scope>NUCLEOTIDE SEQUENCE [LARGE SCALE GENOMIC DNA]</scope>
    <source>
        <strain evidence="7">Urdbean</strain>
    </source>
</reference>
<dbReference type="PANTHER" id="PTHR48054:SF47">
    <property type="entry name" value="OS06G0179800 PROTEIN"/>
    <property type="match status" value="1"/>
</dbReference>
<evidence type="ECO:0000256" key="4">
    <source>
        <dbReference type="ARBA" id="ARBA00022737"/>
    </source>
</evidence>
<dbReference type="InterPro" id="IPR001611">
    <property type="entry name" value="Leu-rich_rpt"/>
</dbReference>
<evidence type="ECO:0000256" key="1">
    <source>
        <dbReference type="ARBA" id="ARBA00004370"/>
    </source>
</evidence>
<keyword evidence="6" id="KW-0325">Glycoprotein</keyword>
<dbReference type="PANTHER" id="PTHR48054">
    <property type="entry name" value="RECEPTOR KINASE-LIKE PROTEIN XA21"/>
    <property type="match status" value="1"/>
</dbReference>
<name>A0AAQ3NG83_VIGMU</name>
<dbReference type="Pfam" id="PF00560">
    <property type="entry name" value="LRR_1"/>
    <property type="match status" value="1"/>
</dbReference>
<keyword evidence="4" id="KW-0677">Repeat</keyword>
<evidence type="ECO:0000256" key="2">
    <source>
        <dbReference type="ARBA" id="ARBA00022614"/>
    </source>
</evidence>
<keyword evidence="3" id="KW-0732">Signal</keyword>
<proteinExistence type="predicted"/>
<dbReference type="Pfam" id="PF13855">
    <property type="entry name" value="LRR_8"/>
    <property type="match status" value="1"/>
</dbReference>
<dbReference type="AlphaFoldDB" id="A0AAQ3NG83"/>
<organism evidence="7 8">
    <name type="scientific">Vigna mungo</name>
    <name type="common">Black gram</name>
    <name type="synonym">Phaseolus mungo</name>
    <dbReference type="NCBI Taxonomy" id="3915"/>
    <lineage>
        <taxon>Eukaryota</taxon>
        <taxon>Viridiplantae</taxon>
        <taxon>Streptophyta</taxon>
        <taxon>Embryophyta</taxon>
        <taxon>Tracheophyta</taxon>
        <taxon>Spermatophyta</taxon>
        <taxon>Magnoliopsida</taxon>
        <taxon>eudicotyledons</taxon>
        <taxon>Gunneridae</taxon>
        <taxon>Pentapetalae</taxon>
        <taxon>rosids</taxon>
        <taxon>fabids</taxon>
        <taxon>Fabales</taxon>
        <taxon>Fabaceae</taxon>
        <taxon>Papilionoideae</taxon>
        <taxon>50 kb inversion clade</taxon>
        <taxon>NPAAA clade</taxon>
        <taxon>indigoferoid/millettioid clade</taxon>
        <taxon>Phaseoleae</taxon>
        <taxon>Vigna</taxon>
    </lineage>
</organism>
<evidence type="ECO:0000313" key="7">
    <source>
        <dbReference type="EMBL" id="WVZ09191.1"/>
    </source>
</evidence>
<dbReference type="GO" id="GO:0016020">
    <property type="term" value="C:membrane"/>
    <property type="evidence" value="ECO:0007669"/>
    <property type="project" value="UniProtKB-SubCell"/>
</dbReference>
<evidence type="ECO:0000256" key="3">
    <source>
        <dbReference type="ARBA" id="ARBA00022729"/>
    </source>
</evidence>
<keyword evidence="5" id="KW-0472">Membrane</keyword>
<dbReference type="EMBL" id="CP144696">
    <property type="protein sequence ID" value="WVZ09191.1"/>
    <property type="molecule type" value="Genomic_DNA"/>
</dbReference>
<dbReference type="FunFam" id="3.80.10.10:FF:000041">
    <property type="entry name" value="LRR receptor-like serine/threonine-protein kinase ERECTA"/>
    <property type="match status" value="1"/>
</dbReference>
<dbReference type="Proteomes" id="UP001374535">
    <property type="component" value="Chromosome 5"/>
</dbReference>
<dbReference type="SUPFAM" id="SSF52058">
    <property type="entry name" value="L domain-like"/>
    <property type="match status" value="1"/>
</dbReference>
<evidence type="ECO:0000313" key="8">
    <source>
        <dbReference type="Proteomes" id="UP001374535"/>
    </source>
</evidence>
<keyword evidence="8" id="KW-1185">Reference proteome</keyword>
<protein>
    <submittedName>
        <fullName evidence="7">Uncharacterized protein</fullName>
    </submittedName>
</protein>